<accession>A0A4S9WWG7</accession>
<comment type="caution">
    <text evidence="8">The sequence shown here is derived from an EMBL/GenBank/DDBJ whole genome shotgun (WGS) entry which is preliminary data.</text>
</comment>
<feature type="compositionally biased region" description="Polar residues" evidence="6">
    <location>
        <begin position="1"/>
        <end position="19"/>
    </location>
</feature>
<dbReference type="GO" id="GO:0008270">
    <property type="term" value="F:zinc ion binding"/>
    <property type="evidence" value="ECO:0007669"/>
    <property type="project" value="UniProtKB-KW"/>
</dbReference>
<keyword evidence="4" id="KW-0862">Zinc</keyword>
<dbReference type="Pfam" id="PF05699">
    <property type="entry name" value="Dimer_Tnp_hAT"/>
    <property type="match status" value="1"/>
</dbReference>
<evidence type="ECO:0000313" key="9">
    <source>
        <dbReference type="Proteomes" id="UP000310039"/>
    </source>
</evidence>
<dbReference type="SUPFAM" id="SSF53098">
    <property type="entry name" value="Ribonuclease H-like"/>
    <property type="match status" value="1"/>
</dbReference>
<dbReference type="AlphaFoldDB" id="A0A4S9WWG7"/>
<dbReference type="GO" id="GO:0005634">
    <property type="term" value="C:nucleus"/>
    <property type="evidence" value="ECO:0007669"/>
    <property type="project" value="UniProtKB-SubCell"/>
</dbReference>
<dbReference type="EMBL" id="QZBT01000399">
    <property type="protein sequence ID" value="THZ70131.1"/>
    <property type="molecule type" value="Genomic_DNA"/>
</dbReference>
<dbReference type="InterPro" id="IPR008906">
    <property type="entry name" value="HATC_C_dom"/>
</dbReference>
<reference evidence="8 9" key="1">
    <citation type="submission" date="2018-10" db="EMBL/GenBank/DDBJ databases">
        <title>Fifty Aureobasidium pullulans genomes reveal a recombining polyextremotolerant generalist.</title>
        <authorList>
            <person name="Gostincar C."/>
            <person name="Turk M."/>
            <person name="Zajc J."/>
            <person name="Gunde-Cimerman N."/>
        </authorList>
    </citation>
    <scope>NUCLEOTIDE SEQUENCE [LARGE SCALE GENOMIC DNA]</scope>
    <source>
        <strain evidence="8 9">EXF-3403</strain>
    </source>
</reference>
<evidence type="ECO:0000256" key="4">
    <source>
        <dbReference type="ARBA" id="ARBA00022833"/>
    </source>
</evidence>
<protein>
    <recommendedName>
        <fullName evidence="7">HAT C-terminal dimerisation domain-containing protein</fullName>
    </recommendedName>
</protein>
<organism evidence="8 9">
    <name type="scientific">Aureobasidium pullulans</name>
    <name type="common">Black yeast</name>
    <name type="synonym">Pullularia pullulans</name>
    <dbReference type="NCBI Taxonomy" id="5580"/>
    <lineage>
        <taxon>Eukaryota</taxon>
        <taxon>Fungi</taxon>
        <taxon>Dikarya</taxon>
        <taxon>Ascomycota</taxon>
        <taxon>Pezizomycotina</taxon>
        <taxon>Dothideomycetes</taxon>
        <taxon>Dothideomycetidae</taxon>
        <taxon>Dothideales</taxon>
        <taxon>Saccotheciaceae</taxon>
        <taxon>Aureobasidium</taxon>
    </lineage>
</organism>
<feature type="compositionally biased region" description="Low complexity" evidence="6">
    <location>
        <begin position="571"/>
        <end position="590"/>
    </location>
</feature>
<evidence type="ECO:0000256" key="6">
    <source>
        <dbReference type="SAM" id="MobiDB-lite"/>
    </source>
</evidence>
<gene>
    <name evidence="8" type="ORF">D6C84_10470</name>
</gene>
<comment type="subcellular location">
    <subcellularLocation>
        <location evidence="1">Nucleus</location>
    </subcellularLocation>
</comment>
<proteinExistence type="predicted"/>
<evidence type="ECO:0000256" key="1">
    <source>
        <dbReference type="ARBA" id="ARBA00004123"/>
    </source>
</evidence>
<feature type="region of interest" description="Disordered" evidence="6">
    <location>
        <begin position="562"/>
        <end position="634"/>
    </location>
</feature>
<evidence type="ECO:0000259" key="7">
    <source>
        <dbReference type="Pfam" id="PF05699"/>
    </source>
</evidence>
<feature type="compositionally biased region" description="Basic residues" evidence="6">
    <location>
        <begin position="602"/>
        <end position="615"/>
    </location>
</feature>
<dbReference type="GO" id="GO:0046983">
    <property type="term" value="F:protein dimerization activity"/>
    <property type="evidence" value="ECO:0007669"/>
    <property type="project" value="InterPro"/>
</dbReference>
<feature type="region of interest" description="Disordered" evidence="6">
    <location>
        <begin position="1"/>
        <end position="23"/>
    </location>
</feature>
<sequence>MANTDTFSDVLSSAPNTSELRVPTELQRTDDFRSIAPNPPEQDQADITYYSFVDWSALPHLEGTNNGKGASKSYIWKYGWRMQKKQAMPRKYFWVCTSCHKQRSHRTYNYNITNGTDSAISHLLEVHNIDREGPRLKRTRSIADQVSSQPASSRVSNSSYGQDIDRYGTVFNEAAWKGAITALIVHDNLAFRLLESPYMQQCLTMLNPAVESRGCLPSHSTLRRWISQVYNSHVGIVTEQLRSATSSIHFSFDLWTSRNIKALCGINVHFADEYGNLKTFLLALPQQHGKHTGTNIAETIAEIISRFSLDQKIGFFVADNASNNDTCIAALAEEFSFDAQHRRLRCAGHIFNLVARALLWGVDEDAFLIALAGVEVTEQELECWRRRGPIGKVRNTIVYIRASPQRNEEFKKAQREHPLLTKVVELHAMNDTRWNSVFDALRVFILVRPAVDDFYHKTQRDWQDYVNEKTDFGAKPCPEKMRKKPGILEDFITQDDWVMLTRYYEILEPVWQFTQRLEGRGTGASHGVVWQVIPAMERLFSHFEKLKDQYTIHEPEQPYTRVPLLTSNTPASQSTVVASHQSQSQSQDTQNIDLDEDLPVHRPMRKAVKTAKGRRVAASMAPPPPPPTPPPPPPSLLLVAPPTLSQEHRMLATGVNLAWKKLDEYYQMTDQSPVYVAAVVLHPAYTWRWLRSKWKNRQDWLVTSERAVREFWTSYYSQIVVETMPADDDQATDATAWMDATLTSDEEDADIVTPETDEYARWCVEGRVPDVYHPLEFWSKPRIKHTYPRLSRMARDLFTIPAMSDEPERVFSSCGNMVTPQRGKLSGEAIEEAQCIKSWMRHGIITNLGATFELVAALPQEV</sequence>
<evidence type="ECO:0000313" key="8">
    <source>
        <dbReference type="EMBL" id="THZ70131.1"/>
    </source>
</evidence>
<evidence type="ECO:0000256" key="3">
    <source>
        <dbReference type="ARBA" id="ARBA00022771"/>
    </source>
</evidence>
<name>A0A4S9WWG7_AURPU</name>
<dbReference type="PANTHER" id="PTHR46481">
    <property type="entry name" value="ZINC FINGER BED DOMAIN-CONTAINING PROTEIN 4"/>
    <property type="match status" value="1"/>
</dbReference>
<evidence type="ECO:0000256" key="2">
    <source>
        <dbReference type="ARBA" id="ARBA00022723"/>
    </source>
</evidence>
<keyword evidence="3" id="KW-0863">Zinc-finger</keyword>
<keyword evidence="5" id="KW-0539">Nucleus</keyword>
<feature type="compositionally biased region" description="Pro residues" evidence="6">
    <location>
        <begin position="621"/>
        <end position="634"/>
    </location>
</feature>
<dbReference type="Proteomes" id="UP000310039">
    <property type="component" value="Unassembled WGS sequence"/>
</dbReference>
<dbReference type="PANTHER" id="PTHR46481:SF10">
    <property type="entry name" value="ZINC FINGER BED DOMAIN-CONTAINING PROTEIN 39"/>
    <property type="match status" value="1"/>
</dbReference>
<evidence type="ECO:0000256" key="5">
    <source>
        <dbReference type="ARBA" id="ARBA00023242"/>
    </source>
</evidence>
<feature type="domain" description="HAT C-terminal dimerisation" evidence="7">
    <location>
        <begin position="772"/>
        <end position="840"/>
    </location>
</feature>
<dbReference type="InterPro" id="IPR052035">
    <property type="entry name" value="ZnF_BED_domain_contain"/>
</dbReference>
<keyword evidence="2" id="KW-0479">Metal-binding</keyword>
<dbReference type="InterPro" id="IPR012337">
    <property type="entry name" value="RNaseH-like_sf"/>
</dbReference>